<dbReference type="PANTHER" id="PTHR10963:SF55">
    <property type="entry name" value="GLYCOSIDE HYDROLASE FAMILY 16 PROTEIN"/>
    <property type="match status" value="1"/>
</dbReference>
<proteinExistence type="inferred from homology"/>
<dbReference type="EMBL" id="VRLW01000001">
    <property type="protein sequence ID" value="KAA1261860.1"/>
    <property type="molecule type" value="Genomic_DNA"/>
</dbReference>
<gene>
    <name evidence="4" type="primary">glcA</name>
    <name evidence="4" type="ORF">LF1_44210</name>
</gene>
<dbReference type="PROSITE" id="PS51762">
    <property type="entry name" value="GH16_2"/>
    <property type="match status" value="1"/>
</dbReference>
<feature type="compositionally biased region" description="Low complexity" evidence="2">
    <location>
        <begin position="142"/>
        <end position="167"/>
    </location>
</feature>
<evidence type="ECO:0000313" key="5">
    <source>
        <dbReference type="Proteomes" id="UP000322699"/>
    </source>
</evidence>
<name>A0A5B1CQE9_9BACT</name>
<protein>
    <submittedName>
        <fullName evidence="4">Glucan endo-1,3-beta-glucosidase A1</fullName>
        <ecNumber evidence="4">3.2.1.39</ecNumber>
    </submittedName>
</protein>
<dbReference type="EC" id="3.2.1.39" evidence="4"/>
<keyword evidence="4" id="KW-0326">Glycosidase</keyword>
<dbReference type="InterPro" id="IPR000757">
    <property type="entry name" value="Beta-glucanase-like"/>
</dbReference>
<dbReference type="InterPro" id="IPR013320">
    <property type="entry name" value="ConA-like_dom_sf"/>
</dbReference>
<dbReference type="Gene3D" id="2.60.120.200">
    <property type="match status" value="1"/>
</dbReference>
<keyword evidence="5" id="KW-1185">Reference proteome</keyword>
<reference evidence="4 5" key="1">
    <citation type="submission" date="2019-08" db="EMBL/GenBank/DDBJ databases">
        <title>Deep-cultivation of Planctomycetes and their phenomic and genomic characterization uncovers novel biology.</title>
        <authorList>
            <person name="Wiegand S."/>
            <person name="Jogler M."/>
            <person name="Boedeker C."/>
            <person name="Pinto D."/>
            <person name="Vollmers J."/>
            <person name="Rivas-Marin E."/>
            <person name="Kohn T."/>
            <person name="Peeters S.H."/>
            <person name="Heuer A."/>
            <person name="Rast P."/>
            <person name="Oberbeckmann S."/>
            <person name="Bunk B."/>
            <person name="Jeske O."/>
            <person name="Meyerdierks A."/>
            <person name="Storesund J.E."/>
            <person name="Kallscheuer N."/>
            <person name="Luecker S."/>
            <person name="Lage O.M."/>
            <person name="Pohl T."/>
            <person name="Merkel B.J."/>
            <person name="Hornburger P."/>
            <person name="Mueller R.-W."/>
            <person name="Bruemmer F."/>
            <person name="Labrenz M."/>
            <person name="Spormann A.M."/>
            <person name="Op Den Camp H."/>
            <person name="Overmann J."/>
            <person name="Amann R."/>
            <person name="Jetten M.S.M."/>
            <person name="Mascher T."/>
            <person name="Medema M.H."/>
            <person name="Devos D.P."/>
            <person name="Kaster A.-K."/>
            <person name="Ovreas L."/>
            <person name="Rohde M."/>
            <person name="Galperin M.Y."/>
            <person name="Jogler C."/>
        </authorList>
    </citation>
    <scope>NUCLEOTIDE SEQUENCE [LARGE SCALE GENOMIC DNA]</scope>
    <source>
        <strain evidence="4 5">LF1</strain>
    </source>
</reference>
<sequence length="493" mass="54493">MNDAKFGSLKLGAFRRSLQKTAAIRIGICLLLALGMSDFALAQSVSMSGNQQPHAAGASAEITVTYESDVPGIVQVQLVDAGWKKVAEAIEKIDAGSGTIKLSVELPAATPPAADYLWQALLYNAEWKKQAEETVGDAVVGPSSDSPSAASKPAASKSAQKPSTKKPVTTDPVKVSPSGQIVDSTLDEKQWVPPGNWKLDWADEFSGKGLPEKWFPMIGYNPDAFKKNEAKGLRWTGPTEDSAWMYSTKTGNHMLTGSGQLAMRIVCDKTQTNQHGPKVNAAYLLTGYPDRWDSTEPNNAKWAGKFFSPAEGPLYLSASVRSDKVLGYSTWFAFWLFTQTRAYNGNPTDGTEIDVVEIVKGKPEYMSHVFNVANHWKESGGSESKQFNSASRPRPQQYVDVNDDQYHTYGVEWSKDSMKCFVDGKLYYTFTENIPTDPVDMMILLTLEFKPNSWDPNQGDGRTEGPFVKDTPEMREMSRVLIDYVRVFRKQDQ</sequence>
<feature type="domain" description="GH16" evidence="3">
    <location>
        <begin position="203"/>
        <end position="493"/>
    </location>
</feature>
<keyword evidence="4" id="KW-0378">Hydrolase</keyword>
<dbReference type="Proteomes" id="UP000322699">
    <property type="component" value="Unassembled WGS sequence"/>
</dbReference>
<dbReference type="OrthoDB" id="9809583at2"/>
<dbReference type="GO" id="GO:0042973">
    <property type="term" value="F:glucan endo-1,3-beta-D-glucosidase activity"/>
    <property type="evidence" value="ECO:0007669"/>
    <property type="project" value="UniProtKB-EC"/>
</dbReference>
<evidence type="ECO:0000256" key="1">
    <source>
        <dbReference type="ARBA" id="ARBA00006865"/>
    </source>
</evidence>
<dbReference type="RefSeq" id="WP_068266529.1">
    <property type="nucleotide sequence ID" value="NZ_LWSK01000123.1"/>
</dbReference>
<accession>A0A5B1CQE9</accession>
<feature type="region of interest" description="Disordered" evidence="2">
    <location>
        <begin position="136"/>
        <end position="179"/>
    </location>
</feature>
<organism evidence="4 5">
    <name type="scientific">Rubripirellula obstinata</name>
    <dbReference type="NCBI Taxonomy" id="406547"/>
    <lineage>
        <taxon>Bacteria</taxon>
        <taxon>Pseudomonadati</taxon>
        <taxon>Planctomycetota</taxon>
        <taxon>Planctomycetia</taxon>
        <taxon>Pirellulales</taxon>
        <taxon>Pirellulaceae</taxon>
        <taxon>Rubripirellula</taxon>
    </lineage>
</organism>
<comment type="caution">
    <text evidence="4">The sequence shown here is derived from an EMBL/GenBank/DDBJ whole genome shotgun (WGS) entry which is preliminary data.</text>
</comment>
<evidence type="ECO:0000256" key="2">
    <source>
        <dbReference type="SAM" id="MobiDB-lite"/>
    </source>
</evidence>
<dbReference type="PANTHER" id="PTHR10963">
    <property type="entry name" value="GLYCOSYL HYDROLASE-RELATED"/>
    <property type="match status" value="1"/>
</dbReference>
<dbReference type="Pfam" id="PF00722">
    <property type="entry name" value="Glyco_hydro_16"/>
    <property type="match status" value="1"/>
</dbReference>
<dbReference type="InterPro" id="IPR050546">
    <property type="entry name" value="Glycosyl_Hydrlase_16"/>
</dbReference>
<evidence type="ECO:0000259" key="3">
    <source>
        <dbReference type="PROSITE" id="PS51762"/>
    </source>
</evidence>
<comment type="similarity">
    <text evidence="1">Belongs to the glycosyl hydrolase 16 family.</text>
</comment>
<dbReference type="GO" id="GO:0005975">
    <property type="term" value="P:carbohydrate metabolic process"/>
    <property type="evidence" value="ECO:0007669"/>
    <property type="project" value="InterPro"/>
</dbReference>
<evidence type="ECO:0000313" key="4">
    <source>
        <dbReference type="EMBL" id="KAA1261860.1"/>
    </source>
</evidence>
<dbReference type="SUPFAM" id="SSF49899">
    <property type="entry name" value="Concanavalin A-like lectins/glucanases"/>
    <property type="match status" value="1"/>
</dbReference>
<dbReference type="AlphaFoldDB" id="A0A5B1CQE9"/>